<protein>
    <submittedName>
        <fullName evidence="1">Uncharacterized protein</fullName>
    </submittedName>
</protein>
<sequence length="55" mass="6284">MAQEMGLSTRKLDRILSEGVEKHTLVRTRSGHYAFASMMKEAKKKGEEEKEATEE</sequence>
<dbReference type="EMBL" id="AMCI01004810">
    <property type="protein sequence ID" value="EJW97352.1"/>
    <property type="molecule type" value="Genomic_DNA"/>
</dbReference>
<name>J9G6C7_9ZZZZ</name>
<organism evidence="1">
    <name type="scientific">gut metagenome</name>
    <dbReference type="NCBI Taxonomy" id="749906"/>
    <lineage>
        <taxon>unclassified sequences</taxon>
        <taxon>metagenomes</taxon>
        <taxon>organismal metagenomes</taxon>
    </lineage>
</organism>
<comment type="caution">
    <text evidence="1">The sequence shown here is derived from an EMBL/GenBank/DDBJ whole genome shotgun (WGS) entry which is preliminary data.</text>
</comment>
<gene>
    <name evidence="1" type="ORF">EVA_14540</name>
</gene>
<accession>J9G6C7</accession>
<evidence type="ECO:0000313" key="1">
    <source>
        <dbReference type="EMBL" id="EJW97352.1"/>
    </source>
</evidence>
<dbReference type="AlphaFoldDB" id="J9G6C7"/>
<feature type="non-terminal residue" evidence="1">
    <location>
        <position position="55"/>
    </location>
</feature>
<proteinExistence type="predicted"/>
<reference evidence="1" key="1">
    <citation type="journal article" date="2012" name="PLoS ONE">
        <title>Gene sets for utilization of primary and secondary nutrition supplies in the distal gut of endangered iberian lynx.</title>
        <authorList>
            <person name="Alcaide M."/>
            <person name="Messina E."/>
            <person name="Richter M."/>
            <person name="Bargiela R."/>
            <person name="Peplies J."/>
            <person name="Huws S.A."/>
            <person name="Newbold C.J."/>
            <person name="Golyshin P.N."/>
            <person name="Simon M.A."/>
            <person name="Lopez G."/>
            <person name="Yakimov M.M."/>
            <person name="Ferrer M."/>
        </authorList>
    </citation>
    <scope>NUCLEOTIDE SEQUENCE</scope>
</reference>